<protein>
    <submittedName>
        <fullName evidence="1">Uncharacterized protein</fullName>
    </submittedName>
</protein>
<proteinExistence type="predicted"/>
<keyword evidence="2" id="KW-1185">Reference proteome</keyword>
<gene>
    <name evidence="1" type="ORF">O6H91_11G069200</name>
</gene>
<comment type="caution">
    <text evidence="1">The sequence shown here is derived from an EMBL/GenBank/DDBJ whole genome shotgun (WGS) entry which is preliminary data.</text>
</comment>
<evidence type="ECO:0000313" key="1">
    <source>
        <dbReference type="EMBL" id="KAJ7538937.1"/>
    </source>
</evidence>
<accession>A0ACC2CBB5</accession>
<reference evidence="2" key="1">
    <citation type="journal article" date="2024" name="Proc. Natl. Acad. Sci. U.S.A.">
        <title>Extraordinary preservation of gene collinearity over three hundred million years revealed in homosporous lycophytes.</title>
        <authorList>
            <person name="Li C."/>
            <person name="Wickell D."/>
            <person name="Kuo L.Y."/>
            <person name="Chen X."/>
            <person name="Nie B."/>
            <person name="Liao X."/>
            <person name="Peng D."/>
            <person name="Ji J."/>
            <person name="Jenkins J."/>
            <person name="Williams M."/>
            <person name="Shu S."/>
            <person name="Plott C."/>
            <person name="Barry K."/>
            <person name="Rajasekar S."/>
            <person name="Grimwood J."/>
            <person name="Han X."/>
            <person name="Sun S."/>
            <person name="Hou Z."/>
            <person name="He W."/>
            <person name="Dai G."/>
            <person name="Sun C."/>
            <person name="Schmutz J."/>
            <person name="Leebens-Mack J.H."/>
            <person name="Li F.W."/>
            <person name="Wang L."/>
        </authorList>
    </citation>
    <scope>NUCLEOTIDE SEQUENCE [LARGE SCALE GENOMIC DNA]</scope>
    <source>
        <strain evidence="2">cv. PW_Plant_1</strain>
    </source>
</reference>
<dbReference type="Proteomes" id="UP001162992">
    <property type="component" value="Chromosome 11"/>
</dbReference>
<name>A0ACC2CBB5_DIPCM</name>
<dbReference type="EMBL" id="CM055102">
    <property type="protein sequence ID" value="KAJ7538937.1"/>
    <property type="molecule type" value="Genomic_DNA"/>
</dbReference>
<sequence>MSQSEEEENFAHQVQNFWVPWEYQQPLPGGGEEAIPDPVENIVGLNSLFGHPNLMDPLHAVGGSSLASGEEQPLNITTSEAGEVVIDAGANAGSTSMTEQTPLVLNIVVDIREEENLEPGAMVVISLYVESPHKAANDVEEANPQLMADDIDNTVLVSDENNDCSVLVAWNSQCISNEEVLQEFEELELNKSSIWESTEPTSSHHLDINDVKFTAWCETCEKHLFCSCDQRPIFQDVEVTEFTMERLPDTSDEADPRFSFKFSIKLYYYDPKVFVWTISDVRTEEKWTVESSQENVASFRHKFRGHSVICFRRQTEVDGNREQAPSRMQTALPPCQVNTFYDRS</sequence>
<organism evidence="1 2">
    <name type="scientific">Diphasiastrum complanatum</name>
    <name type="common">Issler's clubmoss</name>
    <name type="synonym">Lycopodium complanatum</name>
    <dbReference type="NCBI Taxonomy" id="34168"/>
    <lineage>
        <taxon>Eukaryota</taxon>
        <taxon>Viridiplantae</taxon>
        <taxon>Streptophyta</taxon>
        <taxon>Embryophyta</taxon>
        <taxon>Tracheophyta</taxon>
        <taxon>Lycopodiopsida</taxon>
        <taxon>Lycopodiales</taxon>
        <taxon>Lycopodiaceae</taxon>
        <taxon>Lycopodioideae</taxon>
        <taxon>Diphasiastrum</taxon>
    </lineage>
</organism>
<evidence type="ECO:0000313" key="2">
    <source>
        <dbReference type="Proteomes" id="UP001162992"/>
    </source>
</evidence>